<keyword evidence="1" id="KW-0472">Membrane</keyword>
<dbReference type="AlphaFoldDB" id="A0A0G0WW62"/>
<evidence type="ECO:0000256" key="1">
    <source>
        <dbReference type="SAM" id="Phobius"/>
    </source>
</evidence>
<feature type="transmembrane region" description="Helical" evidence="1">
    <location>
        <begin position="200"/>
        <end position="220"/>
    </location>
</feature>
<accession>A0A0G0WW62</accession>
<feature type="transmembrane region" description="Helical" evidence="1">
    <location>
        <begin position="255"/>
        <end position="273"/>
    </location>
</feature>
<protein>
    <submittedName>
        <fullName evidence="2">Uncharacterized protein</fullName>
    </submittedName>
</protein>
<evidence type="ECO:0000313" key="2">
    <source>
        <dbReference type="EMBL" id="KKS16980.1"/>
    </source>
</evidence>
<gene>
    <name evidence="2" type="ORF">UU72_C0009G0022</name>
</gene>
<keyword evidence="1" id="KW-0812">Transmembrane</keyword>
<comment type="caution">
    <text evidence="2">The sequence shown here is derived from an EMBL/GenBank/DDBJ whole genome shotgun (WGS) entry which is preliminary data.</text>
</comment>
<reference evidence="2 3" key="1">
    <citation type="journal article" date="2015" name="Nature">
        <title>rRNA introns, odd ribosomes, and small enigmatic genomes across a large radiation of phyla.</title>
        <authorList>
            <person name="Brown C.T."/>
            <person name="Hug L.A."/>
            <person name="Thomas B.C."/>
            <person name="Sharon I."/>
            <person name="Castelle C.J."/>
            <person name="Singh A."/>
            <person name="Wilkins M.J."/>
            <person name="Williams K.H."/>
            <person name="Banfield J.F."/>
        </authorList>
    </citation>
    <scope>NUCLEOTIDE SEQUENCE [LARGE SCALE GENOMIC DNA]</scope>
</reference>
<feature type="transmembrane region" description="Helical" evidence="1">
    <location>
        <begin position="12"/>
        <end position="30"/>
    </location>
</feature>
<name>A0A0G0WW62_UNCKA</name>
<proteinExistence type="predicted"/>
<feature type="transmembrane region" description="Helical" evidence="1">
    <location>
        <begin position="107"/>
        <end position="126"/>
    </location>
</feature>
<evidence type="ECO:0000313" key="3">
    <source>
        <dbReference type="Proteomes" id="UP000034163"/>
    </source>
</evidence>
<feature type="transmembrane region" description="Helical" evidence="1">
    <location>
        <begin position="147"/>
        <end position="163"/>
    </location>
</feature>
<organism evidence="2 3">
    <name type="scientific">candidate division WWE3 bacterium GW2011_GWB1_41_6</name>
    <dbReference type="NCBI Taxonomy" id="1619112"/>
    <lineage>
        <taxon>Bacteria</taxon>
        <taxon>Katanobacteria</taxon>
    </lineage>
</organism>
<dbReference type="EMBL" id="LCBS01000009">
    <property type="protein sequence ID" value="KKS16980.1"/>
    <property type="molecule type" value="Genomic_DNA"/>
</dbReference>
<feature type="transmembrane region" description="Helical" evidence="1">
    <location>
        <begin position="175"/>
        <end position="193"/>
    </location>
</feature>
<keyword evidence="1" id="KW-1133">Transmembrane helix</keyword>
<dbReference type="Proteomes" id="UP000034163">
    <property type="component" value="Unassembled WGS sequence"/>
</dbReference>
<sequence length="283" mass="30360">MWTFLKLLAKVLLFLFGLYVILALVGPFVLKAVASKGPEIAVTLSAIPVIGRPAATAFAGWVFALRANPALAPSGESTLQQLDRGLDAAEAYVPSLADSVVGIFGDYTVWVAVIMLIALAGLFTAWRAGGLMAMVQSITRSLSTWQGVASIVLVALLAGSFVWSLDRGAQGTFDALRPILPLILVIVLLFFGWQMLKNFLINAILVLFVTHLVVAFLTIWSPGLLSASWVDELWFRPAAEFGLSLSSGWSEDNRLVASVLATLGVLLLGLWRWSSSNGGVEEV</sequence>